<gene>
    <name evidence="2" type="ORF">JFN91_05475</name>
</gene>
<sequence length="107" mass="11718">MNKTPIAIVLLLLSQACWSFGAGDELVHRGNGKFLPDQSDVEVSPTQENACDCCQKCRAAKKDIKPHLEQDTGKETGCEECCRKCGRPVQPLPEDIPPEITNKPAPE</sequence>
<dbReference type="PROSITE" id="PS51257">
    <property type="entry name" value="PROKAR_LIPOPROTEIN"/>
    <property type="match status" value="1"/>
</dbReference>
<dbReference type="EMBL" id="JAEMHL010000002">
    <property type="protein sequence ID" value="MBJ6749655.1"/>
    <property type="molecule type" value="Genomic_DNA"/>
</dbReference>
<name>A0ABS0YBK4_9BACT</name>
<evidence type="ECO:0000256" key="1">
    <source>
        <dbReference type="SAM" id="SignalP"/>
    </source>
</evidence>
<feature type="signal peptide" evidence="1">
    <location>
        <begin position="1"/>
        <end position="21"/>
    </location>
</feature>
<keyword evidence="1" id="KW-0732">Signal</keyword>
<keyword evidence="3" id="KW-1185">Reference proteome</keyword>
<reference evidence="2 3" key="1">
    <citation type="submission" date="2020-12" db="EMBL/GenBank/DDBJ databases">
        <title>Geomonas sp. Red421, isolated from paddy soil.</title>
        <authorList>
            <person name="Xu Z."/>
            <person name="Zhang Z."/>
            <person name="Masuda Y."/>
            <person name="Itoh H."/>
            <person name="Senoo K."/>
        </authorList>
    </citation>
    <scope>NUCLEOTIDE SEQUENCE [LARGE SCALE GENOMIC DNA]</scope>
    <source>
        <strain evidence="2 3">Red421</strain>
    </source>
</reference>
<comment type="caution">
    <text evidence="2">The sequence shown here is derived from an EMBL/GenBank/DDBJ whole genome shotgun (WGS) entry which is preliminary data.</text>
</comment>
<protein>
    <submittedName>
        <fullName evidence="2">Uncharacterized protein</fullName>
    </submittedName>
</protein>
<evidence type="ECO:0000313" key="2">
    <source>
        <dbReference type="EMBL" id="MBJ6749655.1"/>
    </source>
</evidence>
<dbReference type="Proteomes" id="UP000614714">
    <property type="component" value="Unassembled WGS sequence"/>
</dbReference>
<organism evidence="2 3">
    <name type="scientific">Geomonas anaerohicana</name>
    <dbReference type="NCBI Taxonomy" id="2798583"/>
    <lineage>
        <taxon>Bacteria</taxon>
        <taxon>Pseudomonadati</taxon>
        <taxon>Thermodesulfobacteriota</taxon>
        <taxon>Desulfuromonadia</taxon>
        <taxon>Geobacterales</taxon>
        <taxon>Geobacteraceae</taxon>
        <taxon>Geomonas</taxon>
    </lineage>
</organism>
<feature type="chain" id="PRO_5045835623" evidence="1">
    <location>
        <begin position="22"/>
        <end position="107"/>
    </location>
</feature>
<accession>A0ABS0YBK4</accession>
<dbReference type="RefSeq" id="WP_199388179.1">
    <property type="nucleotide sequence ID" value="NZ_JAEMHL010000002.1"/>
</dbReference>
<proteinExistence type="predicted"/>
<evidence type="ECO:0000313" key="3">
    <source>
        <dbReference type="Proteomes" id="UP000614714"/>
    </source>
</evidence>